<sequence length="79" mass="8507">MKFNKTNKTTTTAGRKVAPLAKDAAPFIPVQSAISITRTAVILNKVKAFLKPFVQKYRSITLVVIVLLAAVIGKLLGVL</sequence>
<protein>
    <submittedName>
        <fullName evidence="2">Uncharacterized protein</fullName>
    </submittedName>
</protein>
<reference evidence="2 3" key="1">
    <citation type="submission" date="2019-03" db="EMBL/GenBank/DDBJ databases">
        <title>Genomic Encyclopedia of Type Strains, Phase IV (KMG-IV): sequencing the most valuable type-strain genomes for metagenomic binning, comparative biology and taxonomic classification.</title>
        <authorList>
            <person name="Goeker M."/>
        </authorList>
    </citation>
    <scope>NUCLEOTIDE SEQUENCE [LARGE SCALE GENOMIC DNA]</scope>
    <source>
        <strain evidence="2 3">DSM 15969</strain>
    </source>
</reference>
<comment type="caution">
    <text evidence="2">The sequence shown here is derived from an EMBL/GenBank/DDBJ whole genome shotgun (WGS) entry which is preliminary data.</text>
</comment>
<gene>
    <name evidence="2" type="ORF">EV210_106138</name>
</gene>
<feature type="transmembrane region" description="Helical" evidence="1">
    <location>
        <begin position="57"/>
        <end position="76"/>
    </location>
</feature>
<keyword evidence="1" id="KW-0472">Membrane</keyword>
<evidence type="ECO:0000313" key="2">
    <source>
        <dbReference type="EMBL" id="TCL37269.1"/>
    </source>
</evidence>
<keyword evidence="3" id="KW-1185">Reference proteome</keyword>
<proteinExistence type="predicted"/>
<dbReference type="OrthoDB" id="9993277at2"/>
<evidence type="ECO:0000313" key="3">
    <source>
        <dbReference type="Proteomes" id="UP000295063"/>
    </source>
</evidence>
<organism evidence="2 3">
    <name type="scientific">Anaerospora hongkongensis</name>
    <dbReference type="NCBI Taxonomy" id="244830"/>
    <lineage>
        <taxon>Bacteria</taxon>
        <taxon>Bacillati</taxon>
        <taxon>Bacillota</taxon>
        <taxon>Negativicutes</taxon>
        <taxon>Selenomonadales</taxon>
        <taxon>Sporomusaceae</taxon>
        <taxon>Anaerospora</taxon>
    </lineage>
</organism>
<dbReference type="RefSeq" id="WP_132079561.1">
    <property type="nucleotide sequence ID" value="NZ_DAIMLW010000085.1"/>
</dbReference>
<dbReference type="EMBL" id="SLUI01000006">
    <property type="protein sequence ID" value="TCL37269.1"/>
    <property type="molecule type" value="Genomic_DNA"/>
</dbReference>
<dbReference type="AlphaFoldDB" id="A0A4R1PXC2"/>
<name>A0A4R1PXC2_9FIRM</name>
<accession>A0A4R1PXC2</accession>
<dbReference type="Proteomes" id="UP000295063">
    <property type="component" value="Unassembled WGS sequence"/>
</dbReference>
<keyword evidence="1" id="KW-0812">Transmembrane</keyword>
<keyword evidence="1" id="KW-1133">Transmembrane helix</keyword>
<evidence type="ECO:0000256" key="1">
    <source>
        <dbReference type="SAM" id="Phobius"/>
    </source>
</evidence>